<proteinExistence type="predicted"/>
<evidence type="ECO:0000256" key="1">
    <source>
        <dbReference type="ARBA" id="ARBA00023002"/>
    </source>
</evidence>
<keyword evidence="2" id="KW-0408">Iron</keyword>
<comment type="caution">
    <text evidence="7">The sequence shown here is derived from an EMBL/GenBank/DDBJ whole genome shotgun (WGS) entry which is preliminary data.</text>
</comment>
<accession>A0A832H590</accession>
<evidence type="ECO:0000259" key="6">
    <source>
        <dbReference type="Pfam" id="PF12867"/>
    </source>
</evidence>
<dbReference type="Pfam" id="PF03781">
    <property type="entry name" value="FGE-sulfatase"/>
    <property type="match status" value="1"/>
</dbReference>
<dbReference type="EMBL" id="DSRD01000704">
    <property type="protein sequence ID" value="HGW94854.1"/>
    <property type="molecule type" value="Genomic_DNA"/>
</dbReference>
<dbReference type="Gene3D" id="1.20.120.450">
    <property type="entry name" value="dinb family like domain"/>
    <property type="match status" value="1"/>
</dbReference>
<dbReference type="InterPro" id="IPR016187">
    <property type="entry name" value="CTDL_fold"/>
</dbReference>
<evidence type="ECO:0000256" key="4">
    <source>
        <dbReference type="SAM" id="MobiDB-lite"/>
    </source>
</evidence>
<dbReference type="SUPFAM" id="SSF56436">
    <property type="entry name" value="C-type lectin-like"/>
    <property type="match status" value="1"/>
</dbReference>
<dbReference type="AlphaFoldDB" id="A0A832H590"/>
<comment type="pathway">
    <text evidence="3">Amino-acid biosynthesis; ergothioneine biosynthesis.</text>
</comment>
<dbReference type="PANTHER" id="PTHR23150:SF36">
    <property type="entry name" value="HERCYNINE OXYGENASE"/>
    <property type="match status" value="1"/>
</dbReference>
<gene>
    <name evidence="7" type="primary">egtB</name>
    <name evidence="7" type="ORF">ENR47_11310</name>
</gene>
<dbReference type="Pfam" id="PF12867">
    <property type="entry name" value="DinB_2"/>
    <property type="match status" value="1"/>
</dbReference>
<evidence type="ECO:0000256" key="2">
    <source>
        <dbReference type="ARBA" id="ARBA00023004"/>
    </source>
</evidence>
<feature type="domain" description="Sulfatase-modifying factor enzyme-like" evidence="5">
    <location>
        <begin position="207"/>
        <end position="450"/>
    </location>
</feature>
<feature type="domain" description="DinB-like" evidence="6">
    <location>
        <begin position="2"/>
        <end position="124"/>
    </location>
</feature>
<feature type="region of interest" description="Disordered" evidence="4">
    <location>
        <begin position="148"/>
        <end position="167"/>
    </location>
</feature>
<dbReference type="InterPro" id="IPR024775">
    <property type="entry name" value="DinB-like"/>
</dbReference>
<dbReference type="InterPro" id="IPR034660">
    <property type="entry name" value="DinB/YfiT-like"/>
</dbReference>
<dbReference type="SUPFAM" id="SSF109854">
    <property type="entry name" value="DinB/YfiT-like putative metalloenzymes"/>
    <property type="match status" value="1"/>
</dbReference>
<evidence type="ECO:0000259" key="5">
    <source>
        <dbReference type="Pfam" id="PF03781"/>
    </source>
</evidence>
<dbReference type="InterPro" id="IPR005532">
    <property type="entry name" value="SUMF_dom"/>
</dbReference>
<dbReference type="Gene3D" id="3.90.1580.10">
    <property type="entry name" value="paralog of FGE (formylglycine-generating enzyme)"/>
    <property type="match status" value="1"/>
</dbReference>
<sequence length="454" mass="52762">MEQCREQTLALFDQVDHETFCRQAHPDFSPIGWHLGHIAYTEGLWILEHLAGMAPQFPEYRRLFAADTLPKRDRVNLPTLADVKTYLSAIRAQVFDYLTTAPLDQQTRLWLWLLQHESQHCETIAIVLALQEARRKSNTLDLPKIEVRSQKSAREGAEEERSGEVREWTGGQVSEISSTHLSIYPSTHPPAKSRLEIVDYRVERSQGEMIEIPAGYFAMGNDTLTALDNERPGHTVYLDTYWIDRTPVTCQQYRQFMRAGGYDNSEWWSPAGWAWLQANPVSQPLYWKEDSAWETHPVCGVSWYEAEAYANFVGKRLPTEAEWEKAASWHPTHQRRQLFPWGEEFPTGDRCNHNHQIGHTTPIHHYPAGKSPYGCEDMLGNVWEWTASWFAGYSGFQSYPYRGYSQAYFDENHRVLRGGSWATRPWALRSAFRNWYHPYVREVFAGFRCAQNHE</sequence>
<dbReference type="InterPro" id="IPR051043">
    <property type="entry name" value="Sulfatase_Mod_Factor_Kinase"/>
</dbReference>
<name>A0A832H590_9CYAN</name>
<evidence type="ECO:0000256" key="3">
    <source>
        <dbReference type="ARBA" id="ARBA00037882"/>
    </source>
</evidence>
<dbReference type="PANTHER" id="PTHR23150">
    <property type="entry name" value="SULFATASE MODIFYING FACTOR 1, 2"/>
    <property type="match status" value="1"/>
</dbReference>
<evidence type="ECO:0000313" key="7">
    <source>
        <dbReference type="EMBL" id="HGW94854.1"/>
    </source>
</evidence>
<organism evidence="7">
    <name type="scientific">Oscillatoriales cyanobacterium SpSt-402</name>
    <dbReference type="NCBI Taxonomy" id="2282168"/>
    <lineage>
        <taxon>Bacteria</taxon>
        <taxon>Bacillati</taxon>
        <taxon>Cyanobacteriota</taxon>
        <taxon>Cyanophyceae</taxon>
        <taxon>Oscillatoriophycideae</taxon>
        <taxon>Oscillatoriales</taxon>
    </lineage>
</organism>
<dbReference type="InterPro" id="IPR042095">
    <property type="entry name" value="SUMF_sf"/>
</dbReference>
<reference evidence="7" key="1">
    <citation type="journal article" date="2020" name="mSystems">
        <title>Genome- and Community-Level Interaction Insights into Carbon Utilization and Element Cycling Functions of Hydrothermarchaeota in Hydrothermal Sediment.</title>
        <authorList>
            <person name="Zhou Z."/>
            <person name="Liu Y."/>
            <person name="Xu W."/>
            <person name="Pan J."/>
            <person name="Luo Z.H."/>
            <person name="Li M."/>
        </authorList>
    </citation>
    <scope>NUCLEOTIDE SEQUENCE [LARGE SCALE GENOMIC DNA]</scope>
    <source>
        <strain evidence="7">SpSt-402</strain>
    </source>
</reference>
<keyword evidence="1" id="KW-0560">Oxidoreductase</keyword>
<protein>
    <submittedName>
        <fullName evidence="7">Ergothioneine biosynthesis protein EgtB</fullName>
    </submittedName>
</protein>